<evidence type="ECO:0000313" key="1">
    <source>
        <dbReference type="Proteomes" id="UP000046395"/>
    </source>
</evidence>
<accession>A0A5S6QPZ7</accession>
<name>A0A5S6QPZ7_TRIMR</name>
<sequence length="78" mass="8914">MIQWVIDAFPSVHLRASKKVDDGAVPVQRNLRIPTLQVQMPRKRCLPFVRKFNAPISEAVRTVGASRIAVWNCEFCFC</sequence>
<keyword evidence="1" id="KW-1185">Reference proteome</keyword>
<dbReference type="WBParaSite" id="TMUE_2000009310.1">
    <property type="protein sequence ID" value="TMUE_2000009310.1"/>
    <property type="gene ID" value="WBGene00285578"/>
</dbReference>
<organism evidence="1 2">
    <name type="scientific">Trichuris muris</name>
    <name type="common">Mouse whipworm</name>
    <dbReference type="NCBI Taxonomy" id="70415"/>
    <lineage>
        <taxon>Eukaryota</taxon>
        <taxon>Metazoa</taxon>
        <taxon>Ecdysozoa</taxon>
        <taxon>Nematoda</taxon>
        <taxon>Enoplea</taxon>
        <taxon>Dorylaimia</taxon>
        <taxon>Trichinellida</taxon>
        <taxon>Trichuridae</taxon>
        <taxon>Trichuris</taxon>
    </lineage>
</organism>
<dbReference type="AlphaFoldDB" id="A0A5S6QPZ7"/>
<evidence type="ECO:0000313" key="2">
    <source>
        <dbReference type="WBParaSite" id="TMUE_2000009310.1"/>
    </source>
</evidence>
<proteinExistence type="predicted"/>
<reference evidence="2" key="1">
    <citation type="submission" date="2019-12" db="UniProtKB">
        <authorList>
            <consortium name="WormBaseParasite"/>
        </authorList>
    </citation>
    <scope>IDENTIFICATION</scope>
</reference>
<dbReference type="Proteomes" id="UP000046395">
    <property type="component" value="Unassembled WGS sequence"/>
</dbReference>
<protein>
    <submittedName>
        <fullName evidence="2">Uncharacterized protein</fullName>
    </submittedName>
</protein>